<protein>
    <submittedName>
        <fullName evidence="9">Uncharacterized protein</fullName>
    </submittedName>
</protein>
<feature type="domain" description="Aconitase/3-isopropylmalate dehydratase large subunit alpha/beta/alpha" evidence="7">
    <location>
        <begin position="233"/>
        <end position="649"/>
    </location>
</feature>
<dbReference type="SUPFAM" id="SSF53732">
    <property type="entry name" value="Aconitase iron-sulfur domain"/>
    <property type="match status" value="1"/>
</dbReference>
<keyword evidence="2" id="KW-0479">Metal-binding</keyword>
<dbReference type="Gene3D" id="3.30.499.10">
    <property type="entry name" value="Aconitase, domain 3"/>
    <property type="match status" value="2"/>
</dbReference>
<evidence type="ECO:0000313" key="9">
    <source>
        <dbReference type="EMBL" id="ANJ87088.1"/>
    </source>
</evidence>
<dbReference type="KEGG" id="pox:MB84_26315"/>
<dbReference type="InterPro" id="IPR015931">
    <property type="entry name" value="Acnase/IPM_dHydase_lsu_aba_1/3"/>
</dbReference>
<evidence type="ECO:0000313" key="10">
    <source>
        <dbReference type="Proteomes" id="UP000035050"/>
    </source>
</evidence>
<proteinExistence type="predicted"/>
<dbReference type="GO" id="GO:0051536">
    <property type="term" value="F:iron-sulfur cluster binding"/>
    <property type="evidence" value="ECO:0007669"/>
    <property type="project" value="UniProtKB-KW"/>
</dbReference>
<dbReference type="InterPro" id="IPR050067">
    <property type="entry name" value="IPM_dehydratase_rel_enz"/>
</dbReference>
<dbReference type="AlphaFoldDB" id="A0A192B1K6"/>
<sequence length="690" mass="72921">MREHSRSDLMQATVQLNGRVLWLSASAEAITRQLAGETLTRSEAGSLRDQISTDEMTPARACLAFDESLGDYVYVGLRCHDDSSDAAGVFPVTQKAVREGGFALSVAGLRRGKGSSREASPFAERCAGIRIVIAESFERIYAQNCQNLGLLMSTDLTLAERLQDGETIPIEAFLEDCDPLAEAIVRSGGLFGYTQRRLSGAIVPPQPAHAPGAMTYGEKIIARAMGIPRVRAGDAVFVPADWRFSHEYVTPMAVSFLRHAYGDEIPALRDVASVLCFEDHLTHLDAVSADGSRPPQIVDAARRLGTVQREFCARHGVRLHGRAAAGGSEGICHALMLERYALPGQVIVGTDSHTPHCGAIGAFAFGVGATEMANAWLTGDARLAVPGTCLVHLRSRLPAGVGAKDLALHLLHLPYIRDGRAIGQIVEFAGEAVAHLSTDERATLTNMVAEIGGLTGLVVPDAETVRYLRERRGIDFTLDAWMESDPQASYAHVIEIDCASLSAMVASPGDPGNGIALADLSTEVAIDIAYGGSCTGSKRDDLRACHDVLAWGLTQGHRVADGVRFYLQYGSEDVRAWCEAQGYADVFKAAGVTMLSPGCGACVNAGPGVSKTSNEVVISAQNRNFPGRSGPGQMWLGSPATVAASALAGYIVGFDQLQRDGFASHPVSHPAALAAPGRGDGGASHAGRGG</sequence>
<evidence type="ECO:0000256" key="6">
    <source>
        <dbReference type="SAM" id="MobiDB-lite"/>
    </source>
</evidence>
<name>A0A192B1K6_9BURK</name>
<evidence type="ECO:0000256" key="5">
    <source>
        <dbReference type="ARBA" id="ARBA00023239"/>
    </source>
</evidence>
<dbReference type="InterPro" id="IPR036008">
    <property type="entry name" value="Aconitase_4Fe-4S_dom"/>
</dbReference>
<evidence type="ECO:0000256" key="4">
    <source>
        <dbReference type="ARBA" id="ARBA00023014"/>
    </source>
</evidence>
<dbReference type="GO" id="GO:0046872">
    <property type="term" value="F:metal ion binding"/>
    <property type="evidence" value="ECO:0007669"/>
    <property type="project" value="UniProtKB-KW"/>
</dbReference>
<organism evidence="9 10">
    <name type="scientific">Pandoraea oxalativorans</name>
    <dbReference type="NCBI Taxonomy" id="573737"/>
    <lineage>
        <taxon>Bacteria</taxon>
        <taxon>Pseudomonadati</taxon>
        <taxon>Pseudomonadota</taxon>
        <taxon>Betaproteobacteria</taxon>
        <taxon>Burkholderiales</taxon>
        <taxon>Burkholderiaceae</taxon>
        <taxon>Pandoraea</taxon>
    </lineage>
</organism>
<dbReference type="GO" id="GO:0016829">
    <property type="term" value="F:lyase activity"/>
    <property type="evidence" value="ECO:0007669"/>
    <property type="project" value="UniProtKB-KW"/>
</dbReference>
<dbReference type="Proteomes" id="UP000035050">
    <property type="component" value="Chromosome"/>
</dbReference>
<dbReference type="Gene3D" id="3.20.19.10">
    <property type="entry name" value="Aconitase, domain 4"/>
    <property type="match status" value="1"/>
</dbReference>
<keyword evidence="4" id="KW-0411">Iron-sulfur</keyword>
<evidence type="ECO:0000256" key="2">
    <source>
        <dbReference type="ARBA" id="ARBA00022723"/>
    </source>
</evidence>
<comment type="subunit">
    <text evidence="1">Heterodimer of LeuC and LeuD.</text>
</comment>
<keyword evidence="5" id="KW-0456">Lyase</keyword>
<gene>
    <name evidence="9" type="ORF">MB84_26315</name>
</gene>
<keyword evidence="10" id="KW-1185">Reference proteome</keyword>
<evidence type="ECO:0000259" key="8">
    <source>
        <dbReference type="Pfam" id="PF00694"/>
    </source>
</evidence>
<feature type="region of interest" description="Disordered" evidence="6">
    <location>
        <begin position="668"/>
        <end position="690"/>
    </location>
</feature>
<dbReference type="PRINTS" id="PR00415">
    <property type="entry name" value="ACONITASE"/>
</dbReference>
<dbReference type="GO" id="GO:0170038">
    <property type="term" value="P:proteinogenic amino acid biosynthetic process"/>
    <property type="evidence" value="ECO:0007669"/>
    <property type="project" value="UniProtKB-ARBA"/>
</dbReference>
<dbReference type="EMBL" id="CP011253">
    <property type="protein sequence ID" value="ANJ87088.1"/>
    <property type="molecule type" value="Genomic_DNA"/>
</dbReference>
<dbReference type="InterPro" id="IPR015928">
    <property type="entry name" value="Aconitase/3IPM_dehydase_swvl"/>
</dbReference>
<evidence type="ECO:0000259" key="7">
    <source>
        <dbReference type="Pfam" id="PF00330"/>
    </source>
</evidence>
<feature type="domain" description="Aconitase A/isopropylmalate dehydratase small subunit swivel" evidence="8">
    <location>
        <begin position="68"/>
        <end position="151"/>
    </location>
</feature>
<dbReference type="InterPro" id="IPR001030">
    <property type="entry name" value="Acoase/IPM_deHydtase_lsu_aba"/>
</dbReference>
<accession>A0A192B1K6</accession>
<dbReference type="Pfam" id="PF00694">
    <property type="entry name" value="Aconitase_C"/>
    <property type="match status" value="1"/>
</dbReference>
<evidence type="ECO:0000256" key="3">
    <source>
        <dbReference type="ARBA" id="ARBA00023004"/>
    </source>
</evidence>
<dbReference type="Pfam" id="PF00330">
    <property type="entry name" value="Aconitase"/>
    <property type="match status" value="1"/>
</dbReference>
<reference evidence="9" key="1">
    <citation type="submission" date="2016-06" db="EMBL/GenBank/DDBJ databases">
        <title>Pandoraea oxalativorans DSM 23570 Genome Sequencing.</title>
        <authorList>
            <person name="Ee R."/>
            <person name="Lim Y.-L."/>
            <person name="Yong D."/>
            <person name="Yin W.-F."/>
            <person name="Chan K.-G."/>
        </authorList>
    </citation>
    <scope>NUCLEOTIDE SEQUENCE</scope>
    <source>
        <strain evidence="9">DSM 23570</strain>
    </source>
</reference>
<dbReference type="GO" id="GO:0170034">
    <property type="term" value="P:L-amino acid biosynthetic process"/>
    <property type="evidence" value="ECO:0007669"/>
    <property type="project" value="UniProtKB-ARBA"/>
</dbReference>
<feature type="compositionally biased region" description="Gly residues" evidence="6">
    <location>
        <begin position="678"/>
        <end position="690"/>
    </location>
</feature>
<dbReference type="PANTHER" id="PTHR43822">
    <property type="entry name" value="HOMOACONITASE, MITOCHONDRIAL-RELATED"/>
    <property type="match status" value="1"/>
</dbReference>
<dbReference type="InterPro" id="IPR000573">
    <property type="entry name" value="AconitaseA/IPMdHydase_ssu_swvl"/>
</dbReference>
<evidence type="ECO:0000256" key="1">
    <source>
        <dbReference type="ARBA" id="ARBA00011271"/>
    </source>
</evidence>
<dbReference type="PANTHER" id="PTHR43822:SF2">
    <property type="entry name" value="HOMOACONITASE, MITOCHONDRIAL"/>
    <property type="match status" value="1"/>
</dbReference>
<keyword evidence="3" id="KW-0408">Iron</keyword>
<dbReference type="SUPFAM" id="SSF52016">
    <property type="entry name" value="LeuD/IlvD-like"/>
    <property type="match status" value="1"/>
</dbReference>